<reference evidence="4 5" key="1">
    <citation type="submission" date="2015-01" db="EMBL/GenBank/DDBJ databases">
        <title>Genome of allotetraploid Gossypium barbadense reveals genomic plasticity and fiber elongation in cotton evolution.</title>
        <authorList>
            <person name="Chen X."/>
            <person name="Liu X."/>
            <person name="Zhao B."/>
            <person name="Zheng H."/>
            <person name="Hu Y."/>
            <person name="Lu G."/>
            <person name="Yang C."/>
            <person name="Chen J."/>
            <person name="Shan C."/>
            <person name="Zhang L."/>
            <person name="Zhou Y."/>
            <person name="Wang L."/>
            <person name="Guo W."/>
            <person name="Bai Y."/>
            <person name="Ruan J."/>
            <person name="Shangguan X."/>
            <person name="Mao Y."/>
            <person name="Jiang J."/>
            <person name="Zhu Y."/>
            <person name="Lei J."/>
            <person name="Kang H."/>
            <person name="Chen S."/>
            <person name="He X."/>
            <person name="Wang R."/>
            <person name="Wang Y."/>
            <person name="Chen J."/>
            <person name="Wang L."/>
            <person name="Yu S."/>
            <person name="Wang B."/>
            <person name="Wei J."/>
            <person name="Song S."/>
            <person name="Lu X."/>
            <person name="Gao Z."/>
            <person name="Gu W."/>
            <person name="Deng X."/>
            <person name="Ma D."/>
            <person name="Wang S."/>
            <person name="Liang W."/>
            <person name="Fang L."/>
            <person name="Cai C."/>
            <person name="Zhu X."/>
            <person name="Zhou B."/>
            <person name="Zhang Y."/>
            <person name="Chen Z."/>
            <person name="Xu S."/>
            <person name="Zhu R."/>
            <person name="Wang S."/>
            <person name="Zhang T."/>
            <person name="Zhao G."/>
        </authorList>
    </citation>
    <scope>NUCLEOTIDE SEQUENCE [LARGE SCALE GENOMIC DNA]</scope>
    <source>
        <strain evidence="5">cv. Xinhai21</strain>
        <tissue evidence="4">Leaf</tissue>
    </source>
</reference>
<dbReference type="AlphaFoldDB" id="A0A2P5YPL1"/>
<name>A0A2P5YPL1_GOSBA</name>
<dbReference type="FunFam" id="3.40.50.2000:FF:000056">
    <property type="entry name" value="Glycosyltransferase"/>
    <property type="match status" value="1"/>
</dbReference>
<comment type="similarity">
    <text evidence="1">Belongs to the UDP-glycosyltransferase family.</text>
</comment>
<accession>A0A2P5YPL1</accession>
<organism evidence="4 5">
    <name type="scientific">Gossypium barbadense</name>
    <name type="common">Sea Island cotton</name>
    <name type="synonym">Hibiscus barbadensis</name>
    <dbReference type="NCBI Taxonomy" id="3634"/>
    <lineage>
        <taxon>Eukaryota</taxon>
        <taxon>Viridiplantae</taxon>
        <taxon>Streptophyta</taxon>
        <taxon>Embryophyta</taxon>
        <taxon>Tracheophyta</taxon>
        <taxon>Spermatophyta</taxon>
        <taxon>Magnoliopsida</taxon>
        <taxon>eudicotyledons</taxon>
        <taxon>Gunneridae</taxon>
        <taxon>Pentapetalae</taxon>
        <taxon>rosids</taxon>
        <taxon>malvids</taxon>
        <taxon>Malvales</taxon>
        <taxon>Malvaceae</taxon>
        <taxon>Malvoideae</taxon>
        <taxon>Gossypium</taxon>
    </lineage>
</organism>
<evidence type="ECO:0000256" key="3">
    <source>
        <dbReference type="ARBA" id="ARBA00022679"/>
    </source>
</evidence>
<keyword evidence="2" id="KW-0328">Glycosyltransferase</keyword>
<dbReference type="Pfam" id="PF00201">
    <property type="entry name" value="UDPGT"/>
    <property type="match status" value="1"/>
</dbReference>
<dbReference type="OrthoDB" id="5835829at2759"/>
<dbReference type="GO" id="GO:0035251">
    <property type="term" value="F:UDP-glucosyltransferase activity"/>
    <property type="evidence" value="ECO:0007669"/>
    <property type="project" value="TreeGrafter"/>
</dbReference>
<dbReference type="Gene3D" id="3.40.50.2000">
    <property type="entry name" value="Glycogen Phosphorylase B"/>
    <property type="match status" value="2"/>
</dbReference>
<dbReference type="SUPFAM" id="SSF53756">
    <property type="entry name" value="UDP-Glycosyltransferase/glycogen phosphorylase"/>
    <property type="match status" value="1"/>
</dbReference>
<dbReference type="PANTHER" id="PTHR48047">
    <property type="entry name" value="GLYCOSYLTRANSFERASE"/>
    <property type="match status" value="1"/>
</dbReference>
<protein>
    <recommendedName>
        <fullName evidence="6">UDP-glycosyltransferases domain-containing protein</fullName>
    </recommendedName>
</protein>
<evidence type="ECO:0008006" key="6">
    <source>
        <dbReference type="Google" id="ProtNLM"/>
    </source>
</evidence>
<dbReference type="CDD" id="cd03784">
    <property type="entry name" value="GT1_Gtf-like"/>
    <property type="match status" value="1"/>
</dbReference>
<keyword evidence="3" id="KW-0808">Transferase</keyword>
<evidence type="ECO:0000313" key="4">
    <source>
        <dbReference type="EMBL" id="PPS17526.1"/>
    </source>
</evidence>
<gene>
    <name evidence="4" type="ORF">GOBAR_AA03058</name>
</gene>
<dbReference type="EMBL" id="KZ662918">
    <property type="protein sequence ID" value="PPS17526.1"/>
    <property type="molecule type" value="Genomic_DNA"/>
</dbReference>
<evidence type="ECO:0000256" key="2">
    <source>
        <dbReference type="ARBA" id="ARBA00022676"/>
    </source>
</evidence>
<dbReference type="InterPro" id="IPR002213">
    <property type="entry name" value="UDP_glucos_trans"/>
</dbReference>
<evidence type="ECO:0000313" key="5">
    <source>
        <dbReference type="Proteomes" id="UP000239757"/>
    </source>
</evidence>
<sequence length="347" mass="38956">MGSQQIDIVMLPFMAHGHLIPFLSLATQIHHRTGFNIAIANTPLNIQYLRSTFHQHQHPPPWIHLFELPFNSAGHGLPPNSENTENLPLDQIGKLVISSVSLKTPFHNFLLDIIKKQGKPPLCIISDVFFGWVVEVANIMNTLYISFGSQNTVSRSQMMELAIGLEKSWKPLIWVIRPPLGFDLKAEFRSEWLPEGFEARMKESNQGLLVKNWALQLEILSHKSTGAFLSHCGWNSIMESLSQGVKIIGWPMAAEQAFNSKMLVDEMAFESKNNFEQYSRNLWPILHKRLNLFLLSTVTVATLMLMSSISGAAHIRSIPESHDSFAATCALPSKFAGTHLAPMNLPN</sequence>
<dbReference type="PANTHER" id="PTHR48047:SF107">
    <property type="entry name" value="UDP-GLYCOSYLTRANSFERASE 92A1-LIKE"/>
    <property type="match status" value="1"/>
</dbReference>
<dbReference type="Proteomes" id="UP000239757">
    <property type="component" value="Unassembled WGS sequence"/>
</dbReference>
<evidence type="ECO:0000256" key="1">
    <source>
        <dbReference type="ARBA" id="ARBA00009995"/>
    </source>
</evidence>
<proteinExistence type="inferred from homology"/>